<dbReference type="OrthoDB" id="5427485at2759"/>
<keyword evidence="2" id="KW-1185">Reference proteome</keyword>
<gene>
    <name evidence="1" type="ORF">P171DRAFT_470131</name>
</gene>
<accession>A0A9P4PNF2</accession>
<organism evidence="1 2">
    <name type="scientific">Karstenula rhodostoma CBS 690.94</name>
    <dbReference type="NCBI Taxonomy" id="1392251"/>
    <lineage>
        <taxon>Eukaryota</taxon>
        <taxon>Fungi</taxon>
        <taxon>Dikarya</taxon>
        <taxon>Ascomycota</taxon>
        <taxon>Pezizomycotina</taxon>
        <taxon>Dothideomycetes</taxon>
        <taxon>Pleosporomycetidae</taxon>
        <taxon>Pleosporales</taxon>
        <taxon>Massarineae</taxon>
        <taxon>Didymosphaeriaceae</taxon>
        <taxon>Karstenula</taxon>
    </lineage>
</organism>
<proteinExistence type="predicted"/>
<dbReference type="Proteomes" id="UP000799764">
    <property type="component" value="Unassembled WGS sequence"/>
</dbReference>
<comment type="caution">
    <text evidence="1">The sequence shown here is derived from an EMBL/GenBank/DDBJ whole genome shotgun (WGS) entry which is preliminary data.</text>
</comment>
<protein>
    <submittedName>
        <fullName evidence="1">Uncharacterized protein</fullName>
    </submittedName>
</protein>
<reference evidence="1" key="1">
    <citation type="journal article" date="2020" name="Stud. Mycol.">
        <title>101 Dothideomycetes genomes: a test case for predicting lifestyles and emergence of pathogens.</title>
        <authorList>
            <person name="Haridas S."/>
            <person name="Albert R."/>
            <person name="Binder M."/>
            <person name="Bloem J."/>
            <person name="Labutti K."/>
            <person name="Salamov A."/>
            <person name="Andreopoulos B."/>
            <person name="Baker S."/>
            <person name="Barry K."/>
            <person name="Bills G."/>
            <person name="Bluhm B."/>
            <person name="Cannon C."/>
            <person name="Castanera R."/>
            <person name="Culley D."/>
            <person name="Daum C."/>
            <person name="Ezra D."/>
            <person name="Gonzalez J."/>
            <person name="Henrissat B."/>
            <person name="Kuo A."/>
            <person name="Liang C."/>
            <person name="Lipzen A."/>
            <person name="Lutzoni F."/>
            <person name="Magnuson J."/>
            <person name="Mondo S."/>
            <person name="Nolan M."/>
            <person name="Ohm R."/>
            <person name="Pangilinan J."/>
            <person name="Park H.-J."/>
            <person name="Ramirez L."/>
            <person name="Alfaro M."/>
            <person name="Sun H."/>
            <person name="Tritt A."/>
            <person name="Yoshinaga Y."/>
            <person name="Zwiers L.-H."/>
            <person name="Turgeon B."/>
            <person name="Goodwin S."/>
            <person name="Spatafora J."/>
            <person name="Crous P."/>
            <person name="Grigoriev I."/>
        </authorList>
    </citation>
    <scope>NUCLEOTIDE SEQUENCE</scope>
    <source>
        <strain evidence="1">CBS 690.94</strain>
    </source>
</reference>
<dbReference type="EMBL" id="MU001495">
    <property type="protein sequence ID" value="KAF2448329.1"/>
    <property type="molecule type" value="Genomic_DNA"/>
</dbReference>
<name>A0A9P4PNF2_9PLEO</name>
<evidence type="ECO:0000313" key="2">
    <source>
        <dbReference type="Proteomes" id="UP000799764"/>
    </source>
</evidence>
<sequence>MSNNNGIVQTQWSIDNRTFVVANTLREVARAVRQDEAQFSAVMAFSALGSSILVSPERINDGLDALDTRGRYFGLEHFAIRLGLHTGGIATLIRNELKTCVPAFLLATSLKTMLDDSAIGAVLFEMLALQGLAKNADLRSSRRDLTAIVSALSGSSDTIVPTQVVKTIEHSLRRFITDPRDLNLAFLQPDSKQIAEVYSRVFGFLQDEDNMDNIIVLRGITSCIAIASLLIWLREDAVSLAIDDTTIMTSNSSRIVVDIRMSEQGGHWMIQEWHDTKSVTNVVVKREENGMVQKLPTFVPVSAARAVVRAQYSLNDAETELVGNMAAALVELALEKCHIMSDATYPGIAPREWSSSRSGLPVQQISTEVAEAACYMAAESTYSATCTKFAQNRYFRTGQFEHIAENAMHILHSVFSDELVAVLRSSDPSTKPKNMMHHMNKITVSQFRAQAMASLLPGATMAVGYTGTHDSGISGRDLIYATNGYIAMASSIDAATTQRSDCMAVKIFPGYIRWDYDDISMQRLIDPEPRGDEGVETTPASSTLHSYNAAGQYIGLMPRQDPESVSVKHHLSVDKRVLSISTSLFHPGTNTRVRVDWMSSMEAIIMAHHVDTGALPAFIEQNIAEDWKSTDIWRTIGWTTASGRIVHKQGTPIRYVSQTYGNEELRFFLAGRRSTQRLFVRQRNTPLVTCIQKALDYEESSGESSRTASEPRPAWIRPDMEEQMRVPGWLIIS</sequence>
<dbReference type="AlphaFoldDB" id="A0A9P4PNF2"/>
<evidence type="ECO:0000313" key="1">
    <source>
        <dbReference type="EMBL" id="KAF2448329.1"/>
    </source>
</evidence>